<accession>A0A0D8Y8X4</accession>
<dbReference type="Proteomes" id="UP000053766">
    <property type="component" value="Unassembled WGS sequence"/>
</dbReference>
<name>A0A0D8Y8X4_DICVI</name>
<dbReference type="STRING" id="29172.A0A0D8Y8X4"/>
<sequence length="496" mass="56818">MLNVFGRQKHSVNNFNTDIFFSIETKAYAYILMALKLCFGLDGVREFNDNDNTDSTINVTFNVMQWLFQLKMRMMFWEGYDPADILQTHKPVQPLYYEKNFIHGKVSKGGLKLSNPTPMLEVSLSNVAPDILSASIPNPFPEYTCGVHTYGNDDDALYAPLRYQETVLSKFLSLPRTAEEKQEIRMSTDEYAIRTFKADFNNYILITESSFPTNRRTFSKEGGICFSDVNRARNWSSYFPCAERYVRYPRPIFTSGGILRMKEAEVDSSSHGASMKHSTASSLQMLFASRKSAIDAWESAKSSMSSTFTMLVHFFSKIIGESEHVLYGAFMMLEFQIVDHKRFNELKKAMVDGKSYPLRTTRAYKENERSYGTFDVSAANNISDASEIDVVRLEVSKECGNSSDNPKNIDFDTMDSEYSSYSDSDSDFATTDSSSDNTTKVSKKRSSNSSSKRTGSYLYVADRRTSLHQRKINKTQRHCRAYEFDIIWMLVAMRYW</sequence>
<gene>
    <name evidence="2" type="ORF">DICVIV_01416</name>
</gene>
<dbReference type="EMBL" id="KN716165">
    <property type="protein sequence ID" value="KJH52439.1"/>
    <property type="molecule type" value="Genomic_DNA"/>
</dbReference>
<feature type="compositionally biased region" description="Low complexity" evidence="1">
    <location>
        <begin position="421"/>
        <end position="440"/>
    </location>
</feature>
<evidence type="ECO:0000313" key="3">
    <source>
        <dbReference type="Proteomes" id="UP000053766"/>
    </source>
</evidence>
<evidence type="ECO:0000313" key="2">
    <source>
        <dbReference type="EMBL" id="KJH52439.1"/>
    </source>
</evidence>
<dbReference type="AlphaFoldDB" id="A0A0D8Y8X4"/>
<proteinExistence type="predicted"/>
<reference evidence="3" key="2">
    <citation type="journal article" date="2016" name="Sci. Rep.">
        <title>Dictyocaulus viviparus genome, variome and transcriptome elucidate lungworm biology and support future intervention.</title>
        <authorList>
            <person name="McNulty S.N."/>
            <person name="Strube C."/>
            <person name="Rosa B.A."/>
            <person name="Martin J.C."/>
            <person name="Tyagi R."/>
            <person name="Choi Y.J."/>
            <person name="Wang Q."/>
            <person name="Hallsworth Pepin K."/>
            <person name="Zhang X."/>
            <person name="Ozersky P."/>
            <person name="Wilson R.K."/>
            <person name="Sternberg P.W."/>
            <person name="Gasser R.B."/>
            <person name="Mitreva M."/>
        </authorList>
    </citation>
    <scope>NUCLEOTIDE SEQUENCE [LARGE SCALE GENOMIC DNA]</scope>
    <source>
        <strain evidence="3">HannoverDv2000</strain>
    </source>
</reference>
<protein>
    <submittedName>
        <fullName evidence="2">Uncharacterized protein</fullName>
    </submittedName>
</protein>
<reference evidence="2 3" key="1">
    <citation type="submission" date="2013-11" db="EMBL/GenBank/DDBJ databases">
        <title>Draft genome of the bovine lungworm Dictyocaulus viviparus.</title>
        <authorList>
            <person name="Mitreva M."/>
        </authorList>
    </citation>
    <scope>NUCLEOTIDE SEQUENCE [LARGE SCALE GENOMIC DNA]</scope>
    <source>
        <strain evidence="2 3">HannoverDv2000</strain>
    </source>
</reference>
<keyword evidence="3" id="KW-1185">Reference proteome</keyword>
<organism evidence="2 3">
    <name type="scientific">Dictyocaulus viviparus</name>
    <name type="common">Bovine lungworm</name>
    <dbReference type="NCBI Taxonomy" id="29172"/>
    <lineage>
        <taxon>Eukaryota</taxon>
        <taxon>Metazoa</taxon>
        <taxon>Ecdysozoa</taxon>
        <taxon>Nematoda</taxon>
        <taxon>Chromadorea</taxon>
        <taxon>Rhabditida</taxon>
        <taxon>Rhabditina</taxon>
        <taxon>Rhabditomorpha</taxon>
        <taxon>Strongyloidea</taxon>
        <taxon>Metastrongylidae</taxon>
        <taxon>Dictyocaulus</taxon>
    </lineage>
</organism>
<dbReference type="OrthoDB" id="10069252at2759"/>
<feature type="region of interest" description="Disordered" evidence="1">
    <location>
        <begin position="421"/>
        <end position="455"/>
    </location>
</feature>
<evidence type="ECO:0000256" key="1">
    <source>
        <dbReference type="SAM" id="MobiDB-lite"/>
    </source>
</evidence>